<name>A0A164HAF9_9NOCA</name>
<dbReference type="STRING" id="455432.AWN90_10665"/>
<organism evidence="1 2">
    <name type="scientific">Nocardia terpenica</name>
    <dbReference type="NCBI Taxonomy" id="455432"/>
    <lineage>
        <taxon>Bacteria</taxon>
        <taxon>Bacillati</taxon>
        <taxon>Actinomycetota</taxon>
        <taxon>Actinomycetes</taxon>
        <taxon>Mycobacteriales</taxon>
        <taxon>Nocardiaceae</taxon>
        <taxon>Nocardia</taxon>
    </lineage>
</organism>
<sequence length="113" mass="12682">MTRRRFDEDQVREMVRLHVEDEWTCARIAAAFRAHATTVSAILHGHLYTDVTGGLNVSRAHAVSAHRQAVVADGIAQGRTQTAIARELGITPSAVYQRATKLRPRSERRRHTD</sequence>
<evidence type="ECO:0000313" key="2">
    <source>
        <dbReference type="Proteomes" id="UP000076512"/>
    </source>
</evidence>
<dbReference type="EMBL" id="LWGR01000021">
    <property type="protein sequence ID" value="KZM68341.1"/>
    <property type="molecule type" value="Genomic_DNA"/>
</dbReference>
<evidence type="ECO:0000313" key="1">
    <source>
        <dbReference type="EMBL" id="KZM68341.1"/>
    </source>
</evidence>
<dbReference type="AlphaFoldDB" id="A0A164HAF9"/>
<evidence type="ECO:0008006" key="3">
    <source>
        <dbReference type="Google" id="ProtNLM"/>
    </source>
</evidence>
<comment type="caution">
    <text evidence="1">The sequence shown here is derived from an EMBL/GenBank/DDBJ whole genome shotgun (WGS) entry which is preliminary data.</text>
</comment>
<gene>
    <name evidence="1" type="ORF">AWN90_10665</name>
</gene>
<dbReference type="OrthoDB" id="4711815at2"/>
<proteinExistence type="predicted"/>
<keyword evidence="2" id="KW-1185">Reference proteome</keyword>
<protein>
    <recommendedName>
        <fullName evidence="3">Helix-turn-helix domain-containing protein</fullName>
    </recommendedName>
</protein>
<dbReference type="RefSeq" id="WP_067579856.1">
    <property type="nucleotide sequence ID" value="NZ_JABMCZ010000002.1"/>
</dbReference>
<accession>A0A164HAF9</accession>
<reference evidence="1 2" key="1">
    <citation type="submission" date="2016-04" db="EMBL/GenBank/DDBJ databases">
        <authorList>
            <person name="Evans L.H."/>
            <person name="Alamgir A."/>
            <person name="Owens N."/>
            <person name="Weber N.D."/>
            <person name="Virtaneva K."/>
            <person name="Barbian K."/>
            <person name="Babar A."/>
            <person name="Rosenke K."/>
        </authorList>
    </citation>
    <scope>NUCLEOTIDE SEQUENCE [LARGE SCALE GENOMIC DNA]</scope>
    <source>
        <strain evidence="1 2">IFM 0406</strain>
    </source>
</reference>
<dbReference type="Proteomes" id="UP000076512">
    <property type="component" value="Unassembled WGS sequence"/>
</dbReference>